<reference evidence="1" key="1">
    <citation type="submission" date="2020-03" db="EMBL/GenBank/DDBJ databases">
        <title>The deep terrestrial virosphere.</title>
        <authorList>
            <person name="Holmfeldt K."/>
            <person name="Nilsson E."/>
            <person name="Simone D."/>
            <person name="Lopez-Fernandez M."/>
            <person name="Wu X."/>
            <person name="de Brujin I."/>
            <person name="Lundin D."/>
            <person name="Andersson A."/>
            <person name="Bertilsson S."/>
            <person name="Dopson M."/>
        </authorList>
    </citation>
    <scope>NUCLEOTIDE SEQUENCE</scope>
    <source>
        <strain evidence="1">MM415B03595</strain>
    </source>
</reference>
<dbReference type="AlphaFoldDB" id="A0A6M3L8G4"/>
<gene>
    <name evidence="1" type="ORF">MM415B03595_0018</name>
</gene>
<proteinExistence type="predicted"/>
<protein>
    <submittedName>
        <fullName evidence="1">Uncharacterized protein</fullName>
    </submittedName>
</protein>
<dbReference type="EMBL" id="MT142932">
    <property type="protein sequence ID" value="QJA90723.1"/>
    <property type="molecule type" value="Genomic_DNA"/>
</dbReference>
<organism evidence="1">
    <name type="scientific">viral metagenome</name>
    <dbReference type="NCBI Taxonomy" id="1070528"/>
    <lineage>
        <taxon>unclassified sequences</taxon>
        <taxon>metagenomes</taxon>
        <taxon>organismal metagenomes</taxon>
    </lineage>
</organism>
<name>A0A6M3L8G4_9ZZZZ</name>
<sequence length="51" mass="5738">MLLLRCPLCGFRYSPNVLQCVHCNTVKVTRVPDYRPSKTSADEGVITCKHS</sequence>
<evidence type="ECO:0000313" key="1">
    <source>
        <dbReference type="EMBL" id="QJA90723.1"/>
    </source>
</evidence>
<accession>A0A6M3L8G4</accession>